<protein>
    <submittedName>
        <fullName evidence="1">Uncharacterized protein</fullName>
    </submittedName>
</protein>
<sequence>MFTLKRLIAHDDNPRFAAAFAKFSKEIIRQTEALAGAKKGKPATEAKDK</sequence>
<gene>
    <name evidence="1" type="ORF">LCGC14_2485200</name>
</gene>
<name>A0A0F9DIB3_9ZZZZ</name>
<comment type="caution">
    <text evidence="1">The sequence shown here is derived from an EMBL/GenBank/DDBJ whole genome shotgun (WGS) entry which is preliminary data.</text>
</comment>
<feature type="non-terminal residue" evidence="1">
    <location>
        <position position="49"/>
    </location>
</feature>
<accession>A0A0F9DIB3</accession>
<dbReference type="AlphaFoldDB" id="A0A0F9DIB3"/>
<dbReference type="EMBL" id="LAZR01039244">
    <property type="protein sequence ID" value="KKL17476.1"/>
    <property type="molecule type" value="Genomic_DNA"/>
</dbReference>
<evidence type="ECO:0000313" key="1">
    <source>
        <dbReference type="EMBL" id="KKL17476.1"/>
    </source>
</evidence>
<organism evidence="1">
    <name type="scientific">marine sediment metagenome</name>
    <dbReference type="NCBI Taxonomy" id="412755"/>
    <lineage>
        <taxon>unclassified sequences</taxon>
        <taxon>metagenomes</taxon>
        <taxon>ecological metagenomes</taxon>
    </lineage>
</organism>
<proteinExistence type="predicted"/>
<reference evidence="1" key="1">
    <citation type="journal article" date="2015" name="Nature">
        <title>Complex archaea that bridge the gap between prokaryotes and eukaryotes.</title>
        <authorList>
            <person name="Spang A."/>
            <person name="Saw J.H."/>
            <person name="Jorgensen S.L."/>
            <person name="Zaremba-Niedzwiedzka K."/>
            <person name="Martijn J."/>
            <person name="Lind A.E."/>
            <person name="van Eijk R."/>
            <person name="Schleper C."/>
            <person name="Guy L."/>
            <person name="Ettema T.J."/>
        </authorList>
    </citation>
    <scope>NUCLEOTIDE SEQUENCE</scope>
</reference>